<keyword evidence="1" id="KW-1133">Transmembrane helix</keyword>
<dbReference type="EMBL" id="JAFBEC010000005">
    <property type="protein sequence ID" value="MBM7633008.1"/>
    <property type="molecule type" value="Genomic_DNA"/>
</dbReference>
<organism evidence="2 3">
    <name type="scientific">Geomicrobium sediminis</name>
    <dbReference type="NCBI Taxonomy" id="1347788"/>
    <lineage>
        <taxon>Bacteria</taxon>
        <taxon>Bacillati</taxon>
        <taxon>Bacillota</taxon>
        <taxon>Bacilli</taxon>
        <taxon>Bacillales</taxon>
        <taxon>Geomicrobium</taxon>
    </lineage>
</organism>
<proteinExistence type="predicted"/>
<sequence length="30" mass="3397">MYLTYEAATLIVLVATFVYMIAKDANNTKK</sequence>
<dbReference type="Proteomes" id="UP000741863">
    <property type="component" value="Unassembled WGS sequence"/>
</dbReference>
<evidence type="ECO:0008006" key="4">
    <source>
        <dbReference type="Google" id="ProtNLM"/>
    </source>
</evidence>
<keyword evidence="1" id="KW-0812">Transmembrane</keyword>
<reference evidence="2 3" key="1">
    <citation type="submission" date="2021-01" db="EMBL/GenBank/DDBJ databases">
        <title>Genomic Encyclopedia of Type Strains, Phase IV (KMG-IV): sequencing the most valuable type-strain genomes for metagenomic binning, comparative biology and taxonomic classification.</title>
        <authorList>
            <person name="Goeker M."/>
        </authorList>
    </citation>
    <scope>NUCLEOTIDE SEQUENCE [LARGE SCALE GENOMIC DNA]</scope>
    <source>
        <strain evidence="2 3">DSM 25540</strain>
    </source>
</reference>
<keyword evidence="3" id="KW-1185">Reference proteome</keyword>
<gene>
    <name evidence="2" type="ORF">JOD17_002102</name>
</gene>
<keyword evidence="1" id="KW-0472">Membrane</keyword>
<protein>
    <recommendedName>
        <fullName evidence="4">Holin-like toxin</fullName>
    </recommendedName>
</protein>
<feature type="transmembrane region" description="Helical" evidence="1">
    <location>
        <begin position="6"/>
        <end position="22"/>
    </location>
</feature>
<evidence type="ECO:0000313" key="3">
    <source>
        <dbReference type="Proteomes" id="UP000741863"/>
    </source>
</evidence>
<evidence type="ECO:0000256" key="1">
    <source>
        <dbReference type="SAM" id="Phobius"/>
    </source>
</evidence>
<comment type="caution">
    <text evidence="2">The sequence shown here is derived from an EMBL/GenBank/DDBJ whole genome shotgun (WGS) entry which is preliminary data.</text>
</comment>
<evidence type="ECO:0000313" key="2">
    <source>
        <dbReference type="EMBL" id="MBM7633008.1"/>
    </source>
</evidence>
<accession>A0ABS2PC81</accession>
<name>A0ABS2PC81_9BACL</name>